<organism evidence="1 2">
    <name type="scientific">Pseudoalteromonas luteoviolacea H33</name>
    <dbReference type="NCBI Taxonomy" id="1365251"/>
    <lineage>
        <taxon>Bacteria</taxon>
        <taxon>Pseudomonadati</taxon>
        <taxon>Pseudomonadota</taxon>
        <taxon>Gammaproteobacteria</taxon>
        <taxon>Alteromonadales</taxon>
        <taxon>Pseudoalteromonadaceae</taxon>
        <taxon>Pseudoalteromonas</taxon>
    </lineage>
</organism>
<sequence length="120" mass="13882">MKFLYKFACFDCRVAFKRRATKESNTGSTWQADSEVVHNCPNCGRRMAFLGRNFRAPKQSDKNRWQSAMLLWEAGFRYCGSGYHEDPALPESKAEAIEFIKNNLSHTQRIASGSCWEKYI</sequence>
<evidence type="ECO:0000313" key="2">
    <source>
        <dbReference type="Proteomes" id="UP000076503"/>
    </source>
</evidence>
<gene>
    <name evidence="1" type="ORF">N476_18070</name>
</gene>
<reference evidence="1 2" key="1">
    <citation type="submission" date="2013-07" db="EMBL/GenBank/DDBJ databases">
        <title>Comparative Genomic and Metabolomic Analysis of Twelve Strains of Pseudoalteromonas luteoviolacea.</title>
        <authorList>
            <person name="Vynne N.G."/>
            <person name="Mansson M."/>
            <person name="Gram L."/>
        </authorList>
    </citation>
    <scope>NUCLEOTIDE SEQUENCE [LARGE SCALE GENOMIC DNA]</scope>
    <source>
        <strain evidence="1 2">H33</strain>
    </source>
</reference>
<dbReference type="PATRIC" id="fig|1365251.3.peg.2918"/>
<name>A0A167E278_9GAMM</name>
<dbReference type="Proteomes" id="UP000076503">
    <property type="component" value="Unassembled WGS sequence"/>
</dbReference>
<comment type="caution">
    <text evidence="1">The sequence shown here is derived from an EMBL/GenBank/DDBJ whole genome shotgun (WGS) entry which is preliminary data.</text>
</comment>
<dbReference type="RefSeq" id="WP_063362320.1">
    <property type="nucleotide sequence ID" value="NZ_AUXZ01000079.1"/>
</dbReference>
<evidence type="ECO:0000313" key="1">
    <source>
        <dbReference type="EMBL" id="KZN49912.1"/>
    </source>
</evidence>
<protein>
    <submittedName>
        <fullName evidence="1">Uncharacterized protein</fullName>
    </submittedName>
</protein>
<dbReference type="OrthoDB" id="5917708at2"/>
<dbReference type="AlphaFoldDB" id="A0A167E278"/>
<proteinExistence type="predicted"/>
<accession>A0A167E278</accession>
<dbReference type="EMBL" id="AUXZ01000079">
    <property type="protein sequence ID" value="KZN49912.1"/>
    <property type="molecule type" value="Genomic_DNA"/>
</dbReference>